<dbReference type="GO" id="GO:0042121">
    <property type="term" value="P:alginic acid biosynthetic process"/>
    <property type="evidence" value="ECO:0007669"/>
    <property type="project" value="InterPro"/>
</dbReference>
<feature type="transmembrane region" description="Helical" evidence="10">
    <location>
        <begin position="76"/>
        <end position="97"/>
    </location>
</feature>
<organism evidence="11 12">
    <name type="scientific">Faecalicoccus acidiformans</name>
    <dbReference type="NCBI Taxonomy" id="915173"/>
    <lineage>
        <taxon>Bacteria</taxon>
        <taxon>Bacillati</taxon>
        <taxon>Bacillota</taxon>
        <taxon>Erysipelotrichia</taxon>
        <taxon>Erysipelotrichales</taxon>
        <taxon>Erysipelotrichaceae</taxon>
        <taxon>Faecalicoccus</taxon>
    </lineage>
</organism>
<dbReference type="AlphaFoldDB" id="A0A7W8D1L6"/>
<comment type="subcellular location">
    <subcellularLocation>
        <location evidence="1">Cell membrane</location>
        <topology evidence="1">Multi-pass membrane protein</topology>
    </subcellularLocation>
</comment>
<feature type="transmembrane region" description="Helical" evidence="10">
    <location>
        <begin position="7"/>
        <end position="27"/>
    </location>
</feature>
<protein>
    <submittedName>
        <fullName evidence="11">Alginate O-acetyltransferase complex protein AlgI</fullName>
    </submittedName>
</protein>
<keyword evidence="6 10" id="KW-1133">Transmembrane helix</keyword>
<dbReference type="PIRSF" id="PIRSF500217">
    <property type="entry name" value="AlgI"/>
    <property type="match status" value="1"/>
</dbReference>
<reference evidence="11 12" key="1">
    <citation type="submission" date="2020-08" db="EMBL/GenBank/DDBJ databases">
        <title>Genomic Encyclopedia of Type Strains, Phase IV (KMG-IV): sequencing the most valuable type-strain genomes for metagenomic binning, comparative biology and taxonomic classification.</title>
        <authorList>
            <person name="Goeker M."/>
        </authorList>
    </citation>
    <scope>NUCLEOTIDE SEQUENCE [LARGE SCALE GENOMIC DNA]</scope>
    <source>
        <strain evidence="11 12">DSM 26963</strain>
    </source>
</reference>
<dbReference type="Proteomes" id="UP000521313">
    <property type="component" value="Unassembled WGS sequence"/>
</dbReference>
<name>A0A7W8D1L6_9FIRM</name>
<evidence type="ECO:0000256" key="7">
    <source>
        <dbReference type="ARBA" id="ARBA00023136"/>
    </source>
</evidence>
<evidence type="ECO:0000256" key="8">
    <source>
        <dbReference type="ARBA" id="ARBA00023315"/>
    </source>
</evidence>
<accession>A0A7W8D1L6</accession>
<evidence type="ECO:0000256" key="4">
    <source>
        <dbReference type="ARBA" id="ARBA00022679"/>
    </source>
</evidence>
<dbReference type="InterPro" id="IPR028362">
    <property type="entry name" value="AlgI"/>
</dbReference>
<comment type="caution">
    <text evidence="11">The sequence shown here is derived from an EMBL/GenBank/DDBJ whole genome shotgun (WGS) entry which is preliminary data.</text>
</comment>
<dbReference type="PANTHER" id="PTHR13285:SF23">
    <property type="entry name" value="TEICHOIC ACID D-ALANYLTRANSFERASE"/>
    <property type="match status" value="1"/>
</dbReference>
<dbReference type="PIRSF" id="PIRSF016636">
    <property type="entry name" value="AlgI_DltB"/>
    <property type="match status" value="1"/>
</dbReference>
<feature type="transmembrane region" description="Helical" evidence="10">
    <location>
        <begin position="199"/>
        <end position="220"/>
    </location>
</feature>
<dbReference type="EMBL" id="JACHHD010000017">
    <property type="protein sequence ID" value="MBB5185532.1"/>
    <property type="molecule type" value="Genomic_DNA"/>
</dbReference>
<gene>
    <name evidence="11" type="ORF">HNQ43_001596</name>
</gene>
<evidence type="ECO:0000313" key="12">
    <source>
        <dbReference type="Proteomes" id="UP000521313"/>
    </source>
</evidence>
<keyword evidence="3 9" id="KW-1003">Cell membrane</keyword>
<dbReference type="Pfam" id="PF03062">
    <property type="entry name" value="MBOAT"/>
    <property type="match status" value="1"/>
</dbReference>
<evidence type="ECO:0000256" key="10">
    <source>
        <dbReference type="SAM" id="Phobius"/>
    </source>
</evidence>
<dbReference type="InterPro" id="IPR051085">
    <property type="entry name" value="MB_O-acyltransferase"/>
</dbReference>
<evidence type="ECO:0000313" key="11">
    <source>
        <dbReference type="EMBL" id="MBB5185532.1"/>
    </source>
</evidence>
<evidence type="ECO:0000256" key="3">
    <source>
        <dbReference type="ARBA" id="ARBA00022475"/>
    </source>
</evidence>
<evidence type="ECO:0000256" key="1">
    <source>
        <dbReference type="ARBA" id="ARBA00004651"/>
    </source>
</evidence>
<dbReference type="GO" id="GO:0005886">
    <property type="term" value="C:plasma membrane"/>
    <property type="evidence" value="ECO:0007669"/>
    <property type="project" value="UniProtKB-SubCell"/>
</dbReference>
<dbReference type="GO" id="GO:0016746">
    <property type="term" value="F:acyltransferase activity"/>
    <property type="evidence" value="ECO:0007669"/>
    <property type="project" value="UniProtKB-KW"/>
</dbReference>
<sequence length="452" mass="52318">MVFNSLIFIFCFLPITWILTRIVPTTFLKNLVLFIFSLLFYSWNDPFYVLLLLISIAWNYLTGLELEKETGKTRKIVFWSAIAFNLFILGAFKYTNFLLGIFGLEGFDFALPVGLSFFTFSAISYLADVYKNDVPAQKNPLSLGLYIAFFGKISSGPIAFYRDMEPQFQNHPMNFTLFCEGLILFTKGLIKKALFADSFALVFSSLATNTSMAGAWLYALSYMMQIYFDFSGYSDMAIGVSNMFGFKLKINFDHPYSAKSIQDFWRRWHISLSTWFRDYVYIPLGGNRHDYVRNILIVWFLTGLWHGANWTFILWGLYYGGLILLEKFVLSAYLDKLPMAIRRIYTFVLVLFGWVFFFSDSILSAFGTFGHMFNFMNICDSQALFVLVGHIPLFVLGFLLTGELFDKVEQFCFQKGFRYDKIVYTSLYLIGFLISVAFVVGSTYQSFLYFAF</sequence>
<feature type="transmembrane region" description="Helical" evidence="10">
    <location>
        <begin position="47"/>
        <end position="64"/>
    </location>
</feature>
<feature type="transmembrane region" description="Helical" evidence="10">
    <location>
        <begin position="381"/>
        <end position="401"/>
    </location>
</feature>
<feature type="transmembrane region" description="Helical" evidence="10">
    <location>
        <begin position="422"/>
        <end position="444"/>
    </location>
</feature>
<comment type="similarity">
    <text evidence="2 9">Belongs to the membrane-bound acyltransferase family.</text>
</comment>
<feature type="transmembrane region" description="Helical" evidence="10">
    <location>
        <begin position="109"/>
        <end position="129"/>
    </location>
</feature>
<evidence type="ECO:0000256" key="9">
    <source>
        <dbReference type="PIRNR" id="PIRNR016636"/>
    </source>
</evidence>
<evidence type="ECO:0000256" key="2">
    <source>
        <dbReference type="ARBA" id="ARBA00010323"/>
    </source>
</evidence>
<dbReference type="RefSeq" id="WP_183376579.1">
    <property type="nucleotide sequence ID" value="NZ_JACHHD010000017.1"/>
</dbReference>
<feature type="transmembrane region" description="Helical" evidence="10">
    <location>
        <begin position="314"/>
        <end position="334"/>
    </location>
</feature>
<feature type="transmembrane region" description="Helical" evidence="10">
    <location>
        <begin position="141"/>
        <end position="161"/>
    </location>
</feature>
<keyword evidence="8 9" id="KW-0012">Acyltransferase</keyword>
<keyword evidence="7 9" id="KW-0472">Membrane</keyword>
<keyword evidence="5 10" id="KW-0812">Transmembrane</keyword>
<dbReference type="PANTHER" id="PTHR13285">
    <property type="entry name" value="ACYLTRANSFERASE"/>
    <property type="match status" value="1"/>
</dbReference>
<dbReference type="InterPro" id="IPR024194">
    <property type="entry name" value="Ac/AlaTfrase_AlgI/DltB"/>
</dbReference>
<dbReference type="InterPro" id="IPR004299">
    <property type="entry name" value="MBOAT_fam"/>
</dbReference>
<keyword evidence="4 9" id="KW-0808">Transferase</keyword>
<evidence type="ECO:0000256" key="5">
    <source>
        <dbReference type="ARBA" id="ARBA00022692"/>
    </source>
</evidence>
<proteinExistence type="inferred from homology"/>
<evidence type="ECO:0000256" key="6">
    <source>
        <dbReference type="ARBA" id="ARBA00022989"/>
    </source>
</evidence>
<feature type="transmembrane region" description="Helical" evidence="10">
    <location>
        <begin position="291"/>
        <end position="308"/>
    </location>
</feature>
<feature type="transmembrane region" description="Helical" evidence="10">
    <location>
        <begin position="346"/>
        <end position="369"/>
    </location>
</feature>